<keyword evidence="2" id="KW-1185">Reference proteome</keyword>
<sequence length="616" mass="67091">MAANGVSRRSVLGTGLGLGVAAAVSGMDLRNATAAEAAEQSTAYRPVSMAMHVHACFSEGGSWADGGGGASMMAQLDQATTNNVDVIWWTDHDWRMEAYGYYDGIGFDGTDEDGGLQWFEQNQGTVTGTQHAFVDEPHSPDEPGKAMRVTATGPAPDWGVSYLWGKPGNSFYSTNLSDTTLMIDVLGERIGPDAELVVQLETSNRPATAGRPAGLYVLEYRVGAKAARGLEKPLTGVVTVAATGGWQTLTIRPLEDIRAFWPDLLAEDTGLARLRFGVRARNNATAQAVFDHLRIDRTRDPLRWPVRTQREIMHSLTKQYPNVTQHMSTEVSMVRHLNVFMKDFELYPYPPTGKAPTLDNSVEGIEKVVRWYHERGALVQYNHPPTNAAAVAELVQTRALGTDLMEVANAGGDYDVIHSRLNMYDVAARNAIFLTATSQNDDHVGRNWLGMSHLFGTSVWAASTEVRDLMAALASGQAWLYDLKLWPTGQLDLAVGGQRAMGRVIRTAAGSVPVDLTAENLPAGSTVQIIVGVCDRTGQTSPSLEKHPYPADAFTQGRLPFRLDRENGRYLRVEVYNSADVLIGLGNPLWVLPPGGGIHIPAARGFAYRPHDRDRP</sequence>
<dbReference type="PANTHER" id="PTHR42924:SF3">
    <property type="entry name" value="POLYMERASE_HISTIDINOL PHOSPHATASE N-TERMINAL DOMAIN-CONTAINING PROTEIN"/>
    <property type="match status" value="1"/>
</dbReference>
<dbReference type="InterPro" id="IPR052018">
    <property type="entry name" value="PHP_domain"/>
</dbReference>
<dbReference type="SUPFAM" id="SSF89550">
    <property type="entry name" value="PHP domain-like"/>
    <property type="match status" value="1"/>
</dbReference>
<dbReference type="GO" id="GO:0035312">
    <property type="term" value="F:5'-3' DNA exonuclease activity"/>
    <property type="evidence" value="ECO:0007669"/>
    <property type="project" value="TreeGrafter"/>
</dbReference>
<comment type="caution">
    <text evidence="1">The sequence shown here is derived from an EMBL/GenBank/DDBJ whole genome shotgun (WGS) entry which is preliminary data.</text>
</comment>
<organism evidence="1 2">
    <name type="scientific">Actinopolymorpha pittospori</name>
    <dbReference type="NCBI Taxonomy" id="648752"/>
    <lineage>
        <taxon>Bacteria</taxon>
        <taxon>Bacillati</taxon>
        <taxon>Actinomycetota</taxon>
        <taxon>Actinomycetes</taxon>
        <taxon>Propionibacteriales</taxon>
        <taxon>Actinopolymorphaceae</taxon>
        <taxon>Actinopolymorpha</taxon>
    </lineage>
</organism>
<dbReference type="PANTHER" id="PTHR42924">
    <property type="entry name" value="EXONUCLEASE"/>
    <property type="match status" value="1"/>
</dbReference>
<gene>
    <name evidence="1" type="ORF">HEB94_000422</name>
</gene>
<dbReference type="GO" id="GO:0004534">
    <property type="term" value="F:5'-3' RNA exonuclease activity"/>
    <property type="evidence" value="ECO:0007669"/>
    <property type="project" value="TreeGrafter"/>
</dbReference>
<proteinExistence type="predicted"/>
<accession>A0A927R6W6</accession>
<dbReference type="InterPro" id="IPR016195">
    <property type="entry name" value="Pol/histidinol_Pase-like"/>
</dbReference>
<name>A0A927R6W6_9ACTN</name>
<dbReference type="RefSeq" id="WP_192748352.1">
    <property type="nucleotide sequence ID" value="NZ_BAABJL010000219.1"/>
</dbReference>
<dbReference type="Proteomes" id="UP000638648">
    <property type="component" value="Unassembled WGS sequence"/>
</dbReference>
<dbReference type="Gene3D" id="3.20.20.140">
    <property type="entry name" value="Metal-dependent hydrolases"/>
    <property type="match status" value="1"/>
</dbReference>
<evidence type="ECO:0000313" key="1">
    <source>
        <dbReference type="EMBL" id="MBE1603574.1"/>
    </source>
</evidence>
<dbReference type="PROSITE" id="PS51318">
    <property type="entry name" value="TAT"/>
    <property type="match status" value="1"/>
</dbReference>
<dbReference type="EMBL" id="JADBEM010000001">
    <property type="protein sequence ID" value="MBE1603574.1"/>
    <property type="molecule type" value="Genomic_DNA"/>
</dbReference>
<dbReference type="AlphaFoldDB" id="A0A927R6W6"/>
<evidence type="ECO:0000313" key="2">
    <source>
        <dbReference type="Proteomes" id="UP000638648"/>
    </source>
</evidence>
<protein>
    <submittedName>
        <fullName evidence="1">Uncharacterized protein</fullName>
    </submittedName>
</protein>
<dbReference type="InterPro" id="IPR006311">
    <property type="entry name" value="TAT_signal"/>
</dbReference>
<reference evidence="1" key="1">
    <citation type="submission" date="2020-10" db="EMBL/GenBank/DDBJ databases">
        <title>Sequencing the genomes of 1000 actinobacteria strains.</title>
        <authorList>
            <person name="Klenk H.-P."/>
        </authorList>
    </citation>
    <scope>NUCLEOTIDE SEQUENCE</scope>
    <source>
        <strain evidence="1">DSM 45354</strain>
    </source>
</reference>